<evidence type="ECO:0000313" key="5">
    <source>
        <dbReference type="EMBL" id="MFC3847245.1"/>
    </source>
</evidence>
<dbReference type="GO" id="GO:0003887">
    <property type="term" value="F:DNA-directed DNA polymerase activity"/>
    <property type="evidence" value="ECO:0007669"/>
    <property type="project" value="UniProtKB-EC"/>
</dbReference>
<dbReference type="EMBL" id="JBHRZO010000007">
    <property type="protein sequence ID" value="MFC3847245.1"/>
    <property type="molecule type" value="Genomic_DNA"/>
</dbReference>
<keyword evidence="2 5" id="KW-0548">Nucleotidyltransferase</keyword>
<dbReference type="Gene3D" id="3.40.50.300">
    <property type="entry name" value="P-loop containing nucleotide triphosphate hydrolases"/>
    <property type="match status" value="1"/>
</dbReference>
<keyword evidence="3" id="KW-0235">DNA replication</keyword>
<protein>
    <submittedName>
        <fullName evidence="5">DNA polymerase III subunit delta</fullName>
        <ecNumber evidence="5">2.7.7.7</ecNumber>
    </submittedName>
</protein>
<accession>A0ABV7ZJ64</accession>
<dbReference type="InterPro" id="IPR027417">
    <property type="entry name" value="P-loop_NTPase"/>
</dbReference>
<proteinExistence type="predicted"/>
<keyword evidence="4" id="KW-0239">DNA-directed DNA polymerase</keyword>
<dbReference type="RefSeq" id="WP_233708995.1">
    <property type="nucleotide sequence ID" value="NZ_FZMF01000017.1"/>
</dbReference>
<evidence type="ECO:0000256" key="3">
    <source>
        <dbReference type="ARBA" id="ARBA00022705"/>
    </source>
</evidence>
<dbReference type="InterPro" id="IPR005790">
    <property type="entry name" value="DNA_polIII_delta"/>
</dbReference>
<evidence type="ECO:0000256" key="2">
    <source>
        <dbReference type="ARBA" id="ARBA00022695"/>
    </source>
</evidence>
<keyword evidence="1 5" id="KW-0808">Transferase</keyword>
<evidence type="ECO:0000256" key="4">
    <source>
        <dbReference type="ARBA" id="ARBA00022932"/>
    </source>
</evidence>
<dbReference type="EC" id="2.7.7.7" evidence="5"/>
<sequence>MSYLEHATPRVALLYGECVFYIDHYAKQIAQRYPQAQKCSYYFNDYSFNAVVESLSQDSLFGEGSVVLLKLDKKLSAKESYALLEVLVAHPKNALIIGFYSNKNKSAYIQEAKQFGAQLKHPKLDKAIVDVRFFMPSHTELSALLQKKAQTLSLQIDTQALHFLLELLNYDISIACAELEKLALLDHRIEIQDIKRQVYEGSGSVDVEQLIEALFKDRAQSLQVFGRLQSEGGDGPELVRALGRYFYQLFLFASYLKIHGNIQAKEILGFNPPQGVVAQLTKRATQLKDTRRIFEALRAWHVQSIQGNVQAGWHFLIEIQDYLS</sequence>
<organism evidence="5 6">
    <name type="scientific">Helicobacter baculiformis</name>
    <dbReference type="NCBI Taxonomy" id="427351"/>
    <lineage>
        <taxon>Bacteria</taxon>
        <taxon>Pseudomonadati</taxon>
        <taxon>Campylobacterota</taxon>
        <taxon>Epsilonproteobacteria</taxon>
        <taxon>Campylobacterales</taxon>
        <taxon>Helicobacteraceae</taxon>
        <taxon>Helicobacter</taxon>
    </lineage>
</organism>
<dbReference type="SUPFAM" id="SSF52540">
    <property type="entry name" value="P-loop containing nucleoside triphosphate hydrolases"/>
    <property type="match status" value="1"/>
</dbReference>
<evidence type="ECO:0000256" key="1">
    <source>
        <dbReference type="ARBA" id="ARBA00022679"/>
    </source>
</evidence>
<dbReference type="PANTHER" id="PTHR34388:SF1">
    <property type="entry name" value="DNA POLYMERASE III SUBUNIT DELTA"/>
    <property type="match status" value="1"/>
</dbReference>
<dbReference type="Gene3D" id="1.10.8.60">
    <property type="match status" value="1"/>
</dbReference>
<reference evidence="6" key="1">
    <citation type="journal article" date="2019" name="Int. J. Syst. Evol. Microbiol.">
        <title>The Global Catalogue of Microorganisms (GCM) 10K type strain sequencing project: providing services to taxonomists for standard genome sequencing and annotation.</title>
        <authorList>
            <consortium name="The Broad Institute Genomics Platform"/>
            <consortium name="The Broad Institute Genome Sequencing Center for Infectious Disease"/>
            <person name="Wu L."/>
            <person name="Ma J."/>
        </authorList>
    </citation>
    <scope>NUCLEOTIDE SEQUENCE [LARGE SCALE GENOMIC DNA]</scope>
    <source>
        <strain evidence="6">CCUG 53816</strain>
    </source>
</reference>
<evidence type="ECO:0000313" key="6">
    <source>
        <dbReference type="Proteomes" id="UP001595783"/>
    </source>
</evidence>
<dbReference type="PANTHER" id="PTHR34388">
    <property type="entry name" value="DNA POLYMERASE III SUBUNIT DELTA"/>
    <property type="match status" value="1"/>
</dbReference>
<keyword evidence="6" id="KW-1185">Reference proteome</keyword>
<dbReference type="NCBIfam" id="TIGR01128">
    <property type="entry name" value="holA"/>
    <property type="match status" value="1"/>
</dbReference>
<dbReference type="Proteomes" id="UP001595783">
    <property type="component" value="Unassembled WGS sequence"/>
</dbReference>
<name>A0ABV7ZJ64_9HELI</name>
<comment type="caution">
    <text evidence="5">The sequence shown here is derived from an EMBL/GenBank/DDBJ whole genome shotgun (WGS) entry which is preliminary data.</text>
</comment>
<gene>
    <name evidence="5" type="primary">holA</name>
    <name evidence="5" type="ORF">ACFOPX_01680</name>
</gene>